<evidence type="ECO:0000313" key="3">
    <source>
        <dbReference type="Proteomes" id="UP000019374"/>
    </source>
</evidence>
<gene>
    <name evidence="2" type="ORF">OCS_00222</name>
</gene>
<feature type="region of interest" description="Disordered" evidence="1">
    <location>
        <begin position="1"/>
        <end position="43"/>
    </location>
</feature>
<evidence type="ECO:0000256" key="1">
    <source>
        <dbReference type="SAM" id="MobiDB-lite"/>
    </source>
</evidence>
<feature type="compositionally biased region" description="Polar residues" evidence="1">
    <location>
        <begin position="25"/>
        <end position="36"/>
    </location>
</feature>
<proteinExistence type="predicted"/>
<dbReference type="EMBL" id="KE652181">
    <property type="protein sequence ID" value="EQL04067.1"/>
    <property type="molecule type" value="Genomic_DNA"/>
</dbReference>
<sequence length="75" mass="7972">MSAMCDLRPPVADDSPRPVDAGASGWSSTARASSGSPAIGFETTDFNIPGNSCQVFRNERLQHVPTGRIHPDMSL</sequence>
<evidence type="ECO:0000313" key="2">
    <source>
        <dbReference type="EMBL" id="EQL04067.1"/>
    </source>
</evidence>
<dbReference type="Proteomes" id="UP000019374">
    <property type="component" value="Unassembled WGS sequence"/>
</dbReference>
<accession>T5AQN8</accession>
<dbReference type="HOGENOM" id="CLU_2671699_0_0_1"/>
<protein>
    <submittedName>
        <fullName evidence="2">Uncharacterized protein</fullName>
    </submittedName>
</protein>
<reference evidence="2 3" key="1">
    <citation type="journal article" date="2013" name="Chin. Sci. Bull.">
        <title>Genome survey uncovers the secrets of sex and lifestyle in caterpillar fungus.</title>
        <authorList>
            <person name="Hu X."/>
            <person name="Zhang Y."/>
            <person name="Xiao G."/>
            <person name="Zheng P."/>
            <person name="Xia Y."/>
            <person name="Zhang X."/>
            <person name="St Leger R.J."/>
            <person name="Liu X."/>
            <person name="Wang C."/>
        </authorList>
    </citation>
    <scope>NUCLEOTIDE SEQUENCE [LARGE SCALE GENOMIC DNA]</scope>
    <source>
        <strain evidence="3">Co18 / CGMCC 3.14243</strain>
        <tissue evidence="2">Fruit-body</tissue>
    </source>
</reference>
<organism evidence="2 3">
    <name type="scientific">Ophiocordyceps sinensis (strain Co18 / CGMCC 3.14243)</name>
    <name type="common">Yarsagumba caterpillar fungus</name>
    <name type="synonym">Hirsutella sinensis</name>
    <dbReference type="NCBI Taxonomy" id="911162"/>
    <lineage>
        <taxon>Eukaryota</taxon>
        <taxon>Fungi</taxon>
        <taxon>Dikarya</taxon>
        <taxon>Ascomycota</taxon>
        <taxon>Pezizomycotina</taxon>
        <taxon>Sordariomycetes</taxon>
        <taxon>Hypocreomycetidae</taxon>
        <taxon>Hypocreales</taxon>
        <taxon>Ophiocordycipitaceae</taxon>
        <taxon>Ophiocordyceps</taxon>
    </lineage>
</organism>
<dbReference type="AlphaFoldDB" id="T5AQN8"/>
<name>T5AQN8_OPHSC</name>